<name>A0AAY4A9I3_9TELE</name>
<dbReference type="InterPro" id="IPR007110">
    <property type="entry name" value="Ig-like_dom"/>
</dbReference>
<feature type="domain" description="Ig-like" evidence="5">
    <location>
        <begin position="172"/>
        <end position="302"/>
    </location>
</feature>
<protein>
    <recommendedName>
        <fullName evidence="5">Ig-like domain-containing protein</fullName>
    </recommendedName>
</protein>
<feature type="region of interest" description="Disordered" evidence="2">
    <location>
        <begin position="345"/>
        <end position="371"/>
    </location>
</feature>
<dbReference type="InterPro" id="IPR003597">
    <property type="entry name" value="Ig_C1-set"/>
</dbReference>
<dbReference type="InterPro" id="IPR013783">
    <property type="entry name" value="Ig-like_fold"/>
</dbReference>
<organism evidence="6 7">
    <name type="scientific">Denticeps clupeoides</name>
    <name type="common">denticle herring</name>
    <dbReference type="NCBI Taxonomy" id="299321"/>
    <lineage>
        <taxon>Eukaryota</taxon>
        <taxon>Metazoa</taxon>
        <taxon>Chordata</taxon>
        <taxon>Craniata</taxon>
        <taxon>Vertebrata</taxon>
        <taxon>Euteleostomi</taxon>
        <taxon>Actinopterygii</taxon>
        <taxon>Neopterygii</taxon>
        <taxon>Teleostei</taxon>
        <taxon>Clupei</taxon>
        <taxon>Clupeiformes</taxon>
        <taxon>Denticipitoidei</taxon>
        <taxon>Denticipitidae</taxon>
        <taxon>Denticeps</taxon>
    </lineage>
</organism>
<keyword evidence="4" id="KW-0732">Signal</keyword>
<dbReference type="GeneID" id="114790481"/>
<feature type="transmembrane region" description="Helical" evidence="3">
    <location>
        <begin position="416"/>
        <end position="436"/>
    </location>
</feature>
<feature type="chain" id="PRO_5044315795" description="Ig-like domain-containing protein" evidence="4">
    <location>
        <begin position="17"/>
        <end position="438"/>
    </location>
</feature>
<proteinExistence type="predicted"/>
<dbReference type="Gene3D" id="2.60.40.10">
    <property type="entry name" value="Immunoglobulins"/>
    <property type="match status" value="3"/>
</dbReference>
<keyword evidence="1" id="KW-0393">Immunoglobulin domain</keyword>
<evidence type="ECO:0000256" key="4">
    <source>
        <dbReference type="SAM" id="SignalP"/>
    </source>
</evidence>
<evidence type="ECO:0000313" key="7">
    <source>
        <dbReference type="Proteomes" id="UP000694580"/>
    </source>
</evidence>
<gene>
    <name evidence="6" type="primary">TAPBPL</name>
</gene>
<evidence type="ECO:0000313" key="6">
    <source>
        <dbReference type="Ensembl" id="ENSDCDP00010003861.1"/>
    </source>
</evidence>
<dbReference type="SUPFAM" id="SSF48726">
    <property type="entry name" value="Immunoglobulin"/>
    <property type="match status" value="2"/>
</dbReference>
<dbReference type="SMART" id="SM00409">
    <property type="entry name" value="IG"/>
    <property type="match status" value="2"/>
</dbReference>
<feature type="signal peptide" evidence="4">
    <location>
        <begin position="1"/>
        <end position="16"/>
    </location>
</feature>
<dbReference type="InterPro" id="IPR050380">
    <property type="entry name" value="Immune_Resp_Modulators"/>
</dbReference>
<dbReference type="PROSITE" id="PS50835">
    <property type="entry name" value="IG_LIKE"/>
    <property type="match status" value="2"/>
</dbReference>
<dbReference type="InterPro" id="IPR013106">
    <property type="entry name" value="Ig_V-set"/>
</dbReference>
<dbReference type="Proteomes" id="UP000694580">
    <property type="component" value="Chromosome 5"/>
</dbReference>
<dbReference type="Pfam" id="PF07686">
    <property type="entry name" value="V-set"/>
    <property type="match status" value="1"/>
</dbReference>
<sequence length="438" mass="47529">MIGLLILGYLFPSAYALDGADVVLSCSYIEEGGGMGGMGGGSLFTRTPATLVIRDIEVSSDPSLEAVTPFNPPKTPNPEDIIFEVKGSSVEIPDAESLLHADCNEQEVMCEISHYVPRGSDPQEEPVYFIGSVQMEGSGISLTVVLRRLPVEEAGSDTPTLTQSKLKVPLSPTGTLLTEVAFVVFSRTQSVTCPLGGAARLDCGFRQQDTPPEQEVGLEWRLQHRGHGRKVLEMKAVRAETEEGPYVSAERGGSSADPAVLVEEGNASLTLTKLEVSDEGTYICTVSSGVFQTQQVVQLHITRPPEVSLSEERVVFQDDAPQKLSCHCKRYYPLDVQVEWLSQGPSEAEPTSLSEDMSLSSHRQHSDGTYSVTSHLTLRSPRHPPGSTITCRVSHQALDTPVHLTVTVHDPEKHELYGIIVSVLVVTVGTAVFYQVMR</sequence>
<accession>A0AAY4A9I3</accession>
<dbReference type="InterPro" id="IPR036179">
    <property type="entry name" value="Ig-like_dom_sf"/>
</dbReference>
<dbReference type="InterPro" id="IPR003599">
    <property type="entry name" value="Ig_sub"/>
</dbReference>
<dbReference type="AlphaFoldDB" id="A0AAY4A9I3"/>
<reference evidence="6 7" key="1">
    <citation type="submission" date="2020-06" db="EMBL/GenBank/DDBJ databases">
        <authorList>
            <consortium name="Wellcome Sanger Institute Data Sharing"/>
        </authorList>
    </citation>
    <scope>NUCLEOTIDE SEQUENCE [LARGE SCALE GENOMIC DNA]</scope>
</reference>
<dbReference type="Ensembl" id="ENSDCDT00010004011.1">
    <property type="protein sequence ID" value="ENSDCDP00010003861.1"/>
    <property type="gene ID" value="ENSDCDG00010001757.1"/>
</dbReference>
<keyword evidence="3" id="KW-0812">Transmembrane</keyword>
<reference evidence="6" key="2">
    <citation type="submission" date="2025-08" db="UniProtKB">
        <authorList>
            <consortium name="Ensembl"/>
        </authorList>
    </citation>
    <scope>IDENTIFICATION</scope>
</reference>
<dbReference type="RefSeq" id="XP_028836412.1">
    <property type="nucleotide sequence ID" value="XM_028980579.1"/>
</dbReference>
<dbReference type="SMART" id="SM00406">
    <property type="entry name" value="IGv"/>
    <property type="match status" value="1"/>
</dbReference>
<dbReference type="CDD" id="cd05771">
    <property type="entry name" value="IgC1_Tapasin_R"/>
    <property type="match status" value="1"/>
</dbReference>
<dbReference type="SMART" id="SM00407">
    <property type="entry name" value="IGc1"/>
    <property type="match status" value="1"/>
</dbReference>
<keyword evidence="3" id="KW-1133">Transmembrane helix</keyword>
<evidence type="ECO:0000256" key="1">
    <source>
        <dbReference type="ARBA" id="ARBA00023319"/>
    </source>
</evidence>
<keyword evidence="3" id="KW-0472">Membrane</keyword>
<dbReference type="GeneTree" id="ENSGT00940000160453"/>
<dbReference type="PANTHER" id="PTHR23411">
    <property type="entry name" value="TAPASIN"/>
    <property type="match status" value="1"/>
</dbReference>
<reference evidence="6" key="3">
    <citation type="submission" date="2025-09" db="UniProtKB">
        <authorList>
            <consortium name="Ensembl"/>
        </authorList>
    </citation>
    <scope>IDENTIFICATION</scope>
</reference>
<evidence type="ECO:0000259" key="5">
    <source>
        <dbReference type="PROSITE" id="PS50835"/>
    </source>
</evidence>
<evidence type="ECO:0000256" key="3">
    <source>
        <dbReference type="SAM" id="Phobius"/>
    </source>
</evidence>
<dbReference type="Pfam" id="PF07654">
    <property type="entry name" value="C1-set"/>
    <property type="match status" value="1"/>
</dbReference>
<keyword evidence="7" id="KW-1185">Reference proteome</keyword>
<evidence type="ECO:0000256" key="2">
    <source>
        <dbReference type="SAM" id="MobiDB-lite"/>
    </source>
</evidence>
<feature type="domain" description="Ig-like" evidence="5">
    <location>
        <begin position="305"/>
        <end position="407"/>
    </location>
</feature>